<keyword evidence="1" id="KW-1003">Cell membrane</keyword>
<reference evidence="7 8" key="1">
    <citation type="submission" date="2019-04" db="EMBL/GenBank/DDBJ databases">
        <title>Psychroflexus halotolerans sp. nov., isolated from a marine solar saltern.</title>
        <authorList>
            <person name="Feng X."/>
        </authorList>
    </citation>
    <scope>NUCLEOTIDE SEQUENCE [LARGE SCALE GENOMIC DNA]</scope>
    <source>
        <strain evidence="7 8">WDS2C27</strain>
    </source>
</reference>
<dbReference type="RefSeq" id="WP_138930721.1">
    <property type="nucleotide sequence ID" value="NZ_SWMU01000001.1"/>
</dbReference>
<dbReference type="SUPFAM" id="SSF53300">
    <property type="entry name" value="vWA-like"/>
    <property type="match status" value="1"/>
</dbReference>
<feature type="transmembrane region" description="Helical" evidence="5">
    <location>
        <begin position="12"/>
        <end position="28"/>
    </location>
</feature>
<protein>
    <submittedName>
        <fullName evidence="7">VWA domain-containing protein</fullName>
    </submittedName>
</protein>
<keyword evidence="4 5" id="KW-0472">Membrane</keyword>
<evidence type="ECO:0000256" key="3">
    <source>
        <dbReference type="ARBA" id="ARBA00022989"/>
    </source>
</evidence>
<organism evidence="7 8">
    <name type="scientific">Mesohalobacter halotolerans</name>
    <dbReference type="NCBI Taxonomy" id="1883405"/>
    <lineage>
        <taxon>Bacteria</taxon>
        <taxon>Pseudomonadati</taxon>
        <taxon>Bacteroidota</taxon>
        <taxon>Flavobacteriia</taxon>
        <taxon>Flavobacteriales</taxon>
        <taxon>Flavobacteriaceae</taxon>
        <taxon>Mesohalobacter</taxon>
    </lineage>
</organism>
<keyword evidence="2 5" id="KW-0812">Transmembrane</keyword>
<evidence type="ECO:0000259" key="6">
    <source>
        <dbReference type="PROSITE" id="PS50234"/>
    </source>
</evidence>
<dbReference type="InterPro" id="IPR002035">
    <property type="entry name" value="VWF_A"/>
</dbReference>
<dbReference type="PANTHER" id="PTHR22550">
    <property type="entry name" value="SPORE GERMINATION PROTEIN"/>
    <property type="match status" value="1"/>
</dbReference>
<dbReference type="Proteomes" id="UP000306552">
    <property type="component" value="Unassembled WGS sequence"/>
</dbReference>
<dbReference type="EMBL" id="SWMU01000001">
    <property type="protein sequence ID" value="TKS57017.1"/>
    <property type="molecule type" value="Genomic_DNA"/>
</dbReference>
<dbReference type="Pfam" id="PF00092">
    <property type="entry name" value="VWA"/>
    <property type="match status" value="1"/>
</dbReference>
<keyword evidence="8" id="KW-1185">Reference proteome</keyword>
<evidence type="ECO:0000313" key="7">
    <source>
        <dbReference type="EMBL" id="TKS57017.1"/>
    </source>
</evidence>
<dbReference type="Gene3D" id="3.40.50.410">
    <property type="entry name" value="von Willebrand factor, type A domain"/>
    <property type="match status" value="1"/>
</dbReference>
<proteinExistence type="predicted"/>
<dbReference type="Pfam" id="PF07584">
    <property type="entry name" value="BatA"/>
    <property type="match status" value="1"/>
</dbReference>
<evidence type="ECO:0000256" key="4">
    <source>
        <dbReference type="ARBA" id="ARBA00023136"/>
    </source>
</evidence>
<dbReference type="SMART" id="SM00327">
    <property type="entry name" value="VWA"/>
    <property type="match status" value="1"/>
</dbReference>
<name>A0A4U5TRW3_9FLAO</name>
<gene>
    <name evidence="7" type="ORF">FCN74_00930</name>
</gene>
<dbReference type="AlphaFoldDB" id="A0A4U5TRW3"/>
<dbReference type="CDD" id="cd01467">
    <property type="entry name" value="vWA_BatA_type"/>
    <property type="match status" value="1"/>
</dbReference>
<sequence length="333" mass="37530">MFNDLTFENPAWFWLLLAIPLFVVWYLVKRKQSQVPVKFSSTQAFSGSTFWGYIKHVMFSIKILAWVFLTIAMARPRTVDVTTDIKKTRGIDIVMSIDISASMLAKDFRPNRMEVVKEVASEFVKNRPNDRIGLVVFSGESYTKTPVTSDKSIVLNTLKDISYSSQIEGGTAIGMGLATAVNRLKYSEAKGKVIILLTDGVNNTGFIEPKTAADLALEYDIKVYSIGVGSIGTALSPVAIDRNGQFQYRNTEVEIDEALLDEISSMTDGQYFRATNEDKLKSIYEEINKLEKTEIKETKYYNYDEKYPIFVIIAGLLIAFVALIKYTIMRSLV</sequence>
<accession>A0A4U5TRW3</accession>
<comment type="caution">
    <text evidence="7">The sequence shown here is derived from an EMBL/GenBank/DDBJ whole genome shotgun (WGS) entry which is preliminary data.</text>
</comment>
<dbReference type="InterPro" id="IPR050768">
    <property type="entry name" value="UPF0353/GerABKA_families"/>
</dbReference>
<feature type="domain" description="VWFA" evidence="6">
    <location>
        <begin position="92"/>
        <end position="287"/>
    </location>
</feature>
<dbReference type="PROSITE" id="PS50234">
    <property type="entry name" value="VWFA"/>
    <property type="match status" value="1"/>
</dbReference>
<dbReference type="InterPro" id="IPR024163">
    <property type="entry name" value="Aerotolerance_reg_N"/>
</dbReference>
<evidence type="ECO:0000313" key="8">
    <source>
        <dbReference type="Proteomes" id="UP000306552"/>
    </source>
</evidence>
<evidence type="ECO:0000256" key="2">
    <source>
        <dbReference type="ARBA" id="ARBA00022692"/>
    </source>
</evidence>
<dbReference type="OrthoDB" id="6206554at2"/>
<dbReference type="InterPro" id="IPR036465">
    <property type="entry name" value="vWFA_dom_sf"/>
</dbReference>
<dbReference type="InterPro" id="IPR033881">
    <property type="entry name" value="vWA_BatA_type"/>
</dbReference>
<feature type="transmembrane region" description="Helical" evidence="5">
    <location>
        <begin position="307"/>
        <end position="328"/>
    </location>
</feature>
<dbReference type="PANTHER" id="PTHR22550:SF5">
    <property type="entry name" value="LEUCINE ZIPPER PROTEIN 4"/>
    <property type="match status" value="1"/>
</dbReference>
<keyword evidence="3 5" id="KW-1133">Transmembrane helix</keyword>
<evidence type="ECO:0000256" key="1">
    <source>
        <dbReference type="ARBA" id="ARBA00022475"/>
    </source>
</evidence>
<evidence type="ECO:0000256" key="5">
    <source>
        <dbReference type="SAM" id="Phobius"/>
    </source>
</evidence>